<keyword evidence="6 7" id="KW-0472">Membrane</keyword>
<dbReference type="PANTHER" id="PTHR43731">
    <property type="entry name" value="RHOMBOID PROTEASE"/>
    <property type="match status" value="1"/>
</dbReference>
<feature type="domain" description="Peptidase S54 rhomboid" evidence="8">
    <location>
        <begin position="37"/>
        <end position="169"/>
    </location>
</feature>
<keyword evidence="5 7" id="KW-1133">Transmembrane helix</keyword>
<evidence type="ECO:0000256" key="4">
    <source>
        <dbReference type="ARBA" id="ARBA00022801"/>
    </source>
</evidence>
<dbReference type="RefSeq" id="WP_421755753.1">
    <property type="nucleotide sequence ID" value="NZ_CACRTO010000025.1"/>
</dbReference>
<gene>
    <name evidence="9" type="primary">gluP_2</name>
    <name evidence="9" type="ORF">CTLFYP3_02521</name>
</gene>
<accession>A0A6N3F2F6</accession>
<reference evidence="9" key="1">
    <citation type="submission" date="2019-11" db="EMBL/GenBank/DDBJ databases">
        <authorList>
            <person name="Feng L."/>
        </authorList>
    </citation>
    <scope>NUCLEOTIDE SEQUENCE</scope>
    <source>
        <strain evidence="9">CTertiumLFYP3</strain>
    </source>
</reference>
<dbReference type="InterPro" id="IPR050925">
    <property type="entry name" value="Rhomboid_protease_S54"/>
</dbReference>
<evidence type="ECO:0000259" key="8">
    <source>
        <dbReference type="Pfam" id="PF01694"/>
    </source>
</evidence>
<evidence type="ECO:0000256" key="6">
    <source>
        <dbReference type="ARBA" id="ARBA00023136"/>
    </source>
</evidence>
<protein>
    <submittedName>
        <fullName evidence="9">Rhomboid protease GluP</fullName>
        <ecNumber evidence="9">3.4.21.105</ecNumber>
    </submittedName>
</protein>
<dbReference type="GO" id="GO:0016020">
    <property type="term" value="C:membrane"/>
    <property type="evidence" value="ECO:0007669"/>
    <property type="project" value="UniProtKB-SubCell"/>
</dbReference>
<dbReference type="EMBL" id="CACRTO010000025">
    <property type="protein sequence ID" value="VYU46203.1"/>
    <property type="molecule type" value="Genomic_DNA"/>
</dbReference>
<comment type="subcellular location">
    <subcellularLocation>
        <location evidence="1">Membrane</location>
        <topology evidence="1">Multi-pass membrane protein</topology>
    </subcellularLocation>
</comment>
<evidence type="ECO:0000256" key="5">
    <source>
        <dbReference type="ARBA" id="ARBA00022989"/>
    </source>
</evidence>
<proteinExistence type="inferred from homology"/>
<dbReference type="Gene3D" id="1.20.1540.10">
    <property type="entry name" value="Rhomboid-like"/>
    <property type="match status" value="1"/>
</dbReference>
<dbReference type="Pfam" id="PF01694">
    <property type="entry name" value="Rhomboid"/>
    <property type="match status" value="1"/>
</dbReference>
<evidence type="ECO:0000256" key="2">
    <source>
        <dbReference type="ARBA" id="ARBA00009045"/>
    </source>
</evidence>
<dbReference type="PANTHER" id="PTHR43731:SF14">
    <property type="entry name" value="PRESENILIN-ASSOCIATED RHOMBOID-LIKE PROTEIN, MITOCHONDRIAL"/>
    <property type="match status" value="1"/>
</dbReference>
<organism evidence="9">
    <name type="scientific">Clostridium tertium</name>
    <dbReference type="NCBI Taxonomy" id="1559"/>
    <lineage>
        <taxon>Bacteria</taxon>
        <taxon>Bacillati</taxon>
        <taxon>Bacillota</taxon>
        <taxon>Clostridia</taxon>
        <taxon>Eubacteriales</taxon>
        <taxon>Clostridiaceae</taxon>
        <taxon>Clostridium</taxon>
    </lineage>
</organism>
<evidence type="ECO:0000256" key="1">
    <source>
        <dbReference type="ARBA" id="ARBA00004141"/>
    </source>
</evidence>
<dbReference type="SUPFAM" id="SSF144091">
    <property type="entry name" value="Rhomboid-like"/>
    <property type="match status" value="1"/>
</dbReference>
<evidence type="ECO:0000313" key="9">
    <source>
        <dbReference type="EMBL" id="VYU46203.1"/>
    </source>
</evidence>
<keyword evidence="4 9" id="KW-0378">Hydrolase</keyword>
<dbReference type="InterPro" id="IPR022764">
    <property type="entry name" value="Peptidase_S54_rhomboid_dom"/>
</dbReference>
<dbReference type="EC" id="3.4.21.105" evidence="9"/>
<dbReference type="InterPro" id="IPR035952">
    <property type="entry name" value="Rhomboid-like_sf"/>
</dbReference>
<keyword evidence="3 7" id="KW-0812">Transmembrane</keyword>
<feature type="transmembrane region" description="Helical" evidence="7">
    <location>
        <begin position="76"/>
        <end position="95"/>
    </location>
</feature>
<evidence type="ECO:0000256" key="3">
    <source>
        <dbReference type="ARBA" id="ARBA00022692"/>
    </source>
</evidence>
<feature type="transmembrane region" description="Helical" evidence="7">
    <location>
        <begin position="149"/>
        <end position="169"/>
    </location>
</feature>
<comment type="similarity">
    <text evidence="2">Belongs to the peptidase S54 family.</text>
</comment>
<dbReference type="GO" id="GO:0006508">
    <property type="term" value="P:proteolysis"/>
    <property type="evidence" value="ECO:0007669"/>
    <property type="project" value="UniProtKB-KW"/>
</dbReference>
<dbReference type="AlphaFoldDB" id="A0A6N3F2F6"/>
<dbReference type="GO" id="GO:0004252">
    <property type="term" value="F:serine-type endopeptidase activity"/>
    <property type="evidence" value="ECO:0007669"/>
    <property type="project" value="InterPro"/>
</dbReference>
<feature type="transmembrane region" description="Helical" evidence="7">
    <location>
        <begin position="101"/>
        <end position="117"/>
    </location>
</feature>
<keyword evidence="9" id="KW-0645">Protease</keyword>
<evidence type="ECO:0000256" key="7">
    <source>
        <dbReference type="SAM" id="Phobius"/>
    </source>
</evidence>
<feature type="transmembrane region" description="Helical" evidence="7">
    <location>
        <begin position="39"/>
        <end position="64"/>
    </location>
</feature>
<feature type="transmembrane region" description="Helical" evidence="7">
    <location>
        <begin position="124"/>
        <end position="143"/>
    </location>
</feature>
<name>A0A6N3F2F6_9CLOT</name>
<sequence length="180" mass="20209">MVQPNTDIFTPNHLINGNQWGWLTEYGRLVNVKNINGEWWRLITVIFLHSGVVHLITNSIAIYIIGRHMEKRINKISFISIFMICGLISSCFTMFVTNGAVGASGAIYGLIGSYIVLMIKRGEYILRDFKIIEIILLIAYLILPNLSGIVTIIAHLSGFVCGIICSLILDKIKTKNEILK</sequence>